<proteinExistence type="predicted"/>
<dbReference type="Pfam" id="PF00005">
    <property type="entry name" value="ABC_tran"/>
    <property type="match status" value="1"/>
</dbReference>
<evidence type="ECO:0000256" key="4">
    <source>
        <dbReference type="ARBA" id="ARBA00022840"/>
    </source>
</evidence>
<dbReference type="PROSITE" id="PS50893">
    <property type="entry name" value="ABC_TRANSPORTER_2"/>
    <property type="match status" value="1"/>
</dbReference>
<accession>A0A4R5KKV4</accession>
<dbReference type="SMART" id="SM00382">
    <property type="entry name" value="AAA"/>
    <property type="match status" value="1"/>
</dbReference>
<dbReference type="InterPro" id="IPR017871">
    <property type="entry name" value="ABC_transporter-like_CS"/>
</dbReference>
<keyword evidence="1" id="KW-0813">Transport</keyword>
<sequence>MANIRFENVRKLYGDHVIIDNLNFEIHSGERLVLLGPSGCGKSTILRMIAGLENVTEGHLYMRNERVNDIPPGKRNVGMVFQNYALYPHMTVKENITYGLKVKKVPTNEIEKRLDAAADFLQLKPYYDRKPSELSGGQRQRVALARSTVKNSDYFLLDEPLSNLDAQLRISARTALMDIHNQYKQTMVYVTHDQIEAMTFGTRIALLNKGVLQMLDTPENVYHRPANIFTAKFIGNPPANILENVEYTNGILQIGKQSIQLSDYWKNYVEKRDRNQLVLGIRPEHLQLSKTPIEGSIRAKVKHSENQGSNFAIHLDVEGVNAIAIEASNVFKDGEEVFVNITMDQIHFFDKETENNIGYPENIILKKSQLSNRRTNP</sequence>
<dbReference type="AlphaFoldDB" id="A0A4R5KKV4"/>
<keyword evidence="5" id="KW-1278">Translocase</keyword>
<dbReference type="InterPro" id="IPR012340">
    <property type="entry name" value="NA-bd_OB-fold"/>
</dbReference>
<reference evidence="8 9" key="1">
    <citation type="submission" date="2019-03" db="EMBL/GenBank/DDBJ databases">
        <title>This is whole genome sequence of Paenibacillus sp MS74 strain.</title>
        <authorList>
            <person name="Trinh H.N."/>
        </authorList>
    </citation>
    <scope>NUCLEOTIDE SEQUENCE [LARGE SCALE GENOMIC DNA]</scope>
    <source>
        <strain evidence="8 9">MS74</strain>
    </source>
</reference>
<dbReference type="GO" id="GO:0055052">
    <property type="term" value="C:ATP-binding cassette (ABC) transporter complex, substrate-binding subunit-containing"/>
    <property type="evidence" value="ECO:0007669"/>
    <property type="project" value="TreeGrafter"/>
</dbReference>
<dbReference type="InterPro" id="IPR003439">
    <property type="entry name" value="ABC_transporter-like_ATP-bd"/>
</dbReference>
<dbReference type="PANTHER" id="PTHR43875:SF15">
    <property type="entry name" value="TREHALOSE IMPORT ATP-BINDING PROTEIN SUGC"/>
    <property type="match status" value="1"/>
</dbReference>
<keyword evidence="3" id="KW-0547">Nucleotide-binding</keyword>
<organism evidence="8 9">
    <name type="scientific">Paenibacillus piri</name>
    <dbReference type="NCBI Taxonomy" id="2547395"/>
    <lineage>
        <taxon>Bacteria</taxon>
        <taxon>Bacillati</taxon>
        <taxon>Bacillota</taxon>
        <taxon>Bacilli</taxon>
        <taxon>Bacillales</taxon>
        <taxon>Paenibacillaceae</taxon>
        <taxon>Paenibacillus</taxon>
    </lineage>
</organism>
<dbReference type="EMBL" id="SMRT01000010">
    <property type="protein sequence ID" value="TDF95478.1"/>
    <property type="molecule type" value="Genomic_DNA"/>
</dbReference>
<dbReference type="Gene3D" id="3.40.50.300">
    <property type="entry name" value="P-loop containing nucleotide triphosphate hydrolases"/>
    <property type="match status" value="1"/>
</dbReference>
<comment type="caution">
    <text evidence="8">The sequence shown here is derived from an EMBL/GenBank/DDBJ whole genome shotgun (WGS) entry which is preliminary data.</text>
</comment>
<dbReference type="GO" id="GO:0016887">
    <property type="term" value="F:ATP hydrolysis activity"/>
    <property type="evidence" value="ECO:0007669"/>
    <property type="project" value="InterPro"/>
</dbReference>
<evidence type="ECO:0000256" key="2">
    <source>
        <dbReference type="ARBA" id="ARBA00022475"/>
    </source>
</evidence>
<keyword evidence="4 8" id="KW-0067">ATP-binding</keyword>
<dbReference type="Gene3D" id="2.40.50.140">
    <property type="entry name" value="Nucleic acid-binding proteins"/>
    <property type="match status" value="1"/>
</dbReference>
<evidence type="ECO:0000313" key="9">
    <source>
        <dbReference type="Proteomes" id="UP000295636"/>
    </source>
</evidence>
<dbReference type="InterPro" id="IPR047641">
    <property type="entry name" value="ABC_transpr_MalK/UgpC-like"/>
</dbReference>
<evidence type="ECO:0000256" key="1">
    <source>
        <dbReference type="ARBA" id="ARBA00022448"/>
    </source>
</evidence>
<dbReference type="OrthoDB" id="9802264at2"/>
<feature type="domain" description="ABC transporter" evidence="7">
    <location>
        <begin position="4"/>
        <end position="234"/>
    </location>
</feature>
<dbReference type="InterPro" id="IPR008995">
    <property type="entry name" value="Mo/tungstate-bd_C_term_dom"/>
</dbReference>
<dbReference type="PANTHER" id="PTHR43875">
    <property type="entry name" value="MALTODEXTRIN IMPORT ATP-BINDING PROTEIN MSMX"/>
    <property type="match status" value="1"/>
</dbReference>
<dbReference type="GO" id="GO:0140359">
    <property type="term" value="F:ABC-type transporter activity"/>
    <property type="evidence" value="ECO:0007669"/>
    <property type="project" value="UniProtKB-ARBA"/>
</dbReference>
<name>A0A4R5KKV4_9BACL</name>
<keyword evidence="2" id="KW-1003">Cell membrane</keyword>
<dbReference type="FunFam" id="3.40.50.300:FF:000042">
    <property type="entry name" value="Maltose/maltodextrin ABC transporter, ATP-binding protein"/>
    <property type="match status" value="1"/>
</dbReference>
<evidence type="ECO:0000256" key="5">
    <source>
        <dbReference type="ARBA" id="ARBA00022967"/>
    </source>
</evidence>
<dbReference type="RefSeq" id="WP_133231533.1">
    <property type="nucleotide sequence ID" value="NZ_SMRT01000010.1"/>
</dbReference>
<dbReference type="GO" id="GO:0005524">
    <property type="term" value="F:ATP binding"/>
    <property type="evidence" value="ECO:0007669"/>
    <property type="project" value="UniProtKB-KW"/>
</dbReference>
<protein>
    <submittedName>
        <fullName evidence="8">ABC transporter ATP-binding protein</fullName>
    </submittedName>
</protein>
<dbReference type="Gene3D" id="2.40.50.100">
    <property type="match status" value="1"/>
</dbReference>
<dbReference type="InterPro" id="IPR027417">
    <property type="entry name" value="P-loop_NTPase"/>
</dbReference>
<dbReference type="Pfam" id="PF08402">
    <property type="entry name" value="TOBE_2"/>
    <property type="match status" value="1"/>
</dbReference>
<dbReference type="PROSITE" id="PS00211">
    <property type="entry name" value="ABC_TRANSPORTER_1"/>
    <property type="match status" value="1"/>
</dbReference>
<gene>
    <name evidence="8" type="ORF">E1757_20440</name>
</gene>
<dbReference type="Proteomes" id="UP000295636">
    <property type="component" value="Unassembled WGS sequence"/>
</dbReference>
<evidence type="ECO:0000256" key="3">
    <source>
        <dbReference type="ARBA" id="ARBA00022741"/>
    </source>
</evidence>
<evidence type="ECO:0000259" key="7">
    <source>
        <dbReference type="PROSITE" id="PS50893"/>
    </source>
</evidence>
<dbReference type="SUPFAM" id="SSF50331">
    <property type="entry name" value="MOP-like"/>
    <property type="match status" value="1"/>
</dbReference>
<dbReference type="InterPro" id="IPR013611">
    <property type="entry name" value="Transp-assoc_OB_typ2"/>
</dbReference>
<dbReference type="SUPFAM" id="SSF52540">
    <property type="entry name" value="P-loop containing nucleoside triphosphate hydrolases"/>
    <property type="match status" value="1"/>
</dbReference>
<keyword evidence="9" id="KW-1185">Reference proteome</keyword>
<dbReference type="InterPro" id="IPR003593">
    <property type="entry name" value="AAA+_ATPase"/>
</dbReference>
<evidence type="ECO:0000256" key="6">
    <source>
        <dbReference type="ARBA" id="ARBA00023136"/>
    </source>
</evidence>
<evidence type="ECO:0000313" key="8">
    <source>
        <dbReference type="EMBL" id="TDF95478.1"/>
    </source>
</evidence>
<keyword evidence="6" id="KW-0472">Membrane</keyword>